<evidence type="ECO:0000256" key="6">
    <source>
        <dbReference type="ARBA" id="ARBA00022598"/>
    </source>
</evidence>
<dbReference type="EnsemblMetazoa" id="AALFPA23_016016.R23342">
    <property type="protein sequence ID" value="AALFPA23_016016.P23342"/>
    <property type="gene ID" value="AALFPA23_016016"/>
</dbReference>
<dbReference type="Pfam" id="PF01336">
    <property type="entry name" value="tRNA_anti-codon"/>
    <property type="match status" value="1"/>
</dbReference>
<feature type="compositionally biased region" description="Basic and acidic residues" evidence="13">
    <location>
        <begin position="1"/>
        <end position="35"/>
    </location>
</feature>
<keyword evidence="16" id="KW-1185">Reference proteome</keyword>
<evidence type="ECO:0000256" key="1">
    <source>
        <dbReference type="ARBA" id="ARBA00004496"/>
    </source>
</evidence>
<dbReference type="EC" id="6.1.1.12" evidence="3"/>
<dbReference type="SUPFAM" id="SSF55681">
    <property type="entry name" value="Class II aaRS and biotin synthetases"/>
    <property type="match status" value="1"/>
</dbReference>
<reference evidence="15" key="2">
    <citation type="submission" date="2025-05" db="UniProtKB">
        <authorList>
            <consortium name="EnsemblMetazoa"/>
        </authorList>
    </citation>
    <scope>IDENTIFICATION</scope>
    <source>
        <strain evidence="15">Foshan</strain>
    </source>
</reference>
<keyword evidence="10" id="KW-0030">Aminoacyl-tRNA synthetase</keyword>
<accession>A0ABM1Z8B3</accession>
<evidence type="ECO:0000256" key="9">
    <source>
        <dbReference type="ARBA" id="ARBA00022917"/>
    </source>
</evidence>
<evidence type="ECO:0000256" key="8">
    <source>
        <dbReference type="ARBA" id="ARBA00022840"/>
    </source>
</evidence>
<evidence type="ECO:0000256" key="4">
    <source>
        <dbReference type="ARBA" id="ARBA00018853"/>
    </source>
</evidence>
<evidence type="ECO:0000313" key="16">
    <source>
        <dbReference type="Proteomes" id="UP000069940"/>
    </source>
</evidence>
<proteinExistence type="inferred from homology"/>
<dbReference type="CDD" id="cd00776">
    <property type="entry name" value="AsxRS_core"/>
    <property type="match status" value="1"/>
</dbReference>
<dbReference type="Proteomes" id="UP000069940">
    <property type="component" value="Unassembled WGS sequence"/>
</dbReference>
<dbReference type="NCBIfam" id="NF003483">
    <property type="entry name" value="PRK05159.1"/>
    <property type="match status" value="1"/>
</dbReference>
<comment type="subcellular location">
    <subcellularLocation>
        <location evidence="1">Cytoplasm</location>
    </subcellularLocation>
</comment>
<dbReference type="PANTHER" id="PTHR43450:SF1">
    <property type="entry name" value="ASPARTATE--TRNA LIGASE, CYTOPLASMIC"/>
    <property type="match status" value="1"/>
</dbReference>
<dbReference type="InterPro" id="IPR004523">
    <property type="entry name" value="Asp-tRNA_synthase_2"/>
</dbReference>
<keyword evidence="9" id="KW-0648">Protein biosynthesis</keyword>
<evidence type="ECO:0000313" key="15">
    <source>
        <dbReference type="EnsemblMetazoa" id="AALFPA23_016016.P23342"/>
    </source>
</evidence>
<protein>
    <recommendedName>
        <fullName evidence="4">Aspartate--tRNA ligase, cytoplasmic</fullName>
        <ecNumber evidence="3">6.1.1.12</ecNumber>
    </recommendedName>
    <alternativeName>
        <fullName evidence="11">Aspartyl-tRNA synthetase</fullName>
    </alternativeName>
</protein>
<comment type="catalytic activity">
    <reaction evidence="12">
        <text>tRNA(Asp) + L-aspartate + ATP = L-aspartyl-tRNA(Asp) + AMP + diphosphate</text>
        <dbReference type="Rhea" id="RHEA:19649"/>
        <dbReference type="Rhea" id="RHEA-COMP:9660"/>
        <dbReference type="Rhea" id="RHEA-COMP:9678"/>
        <dbReference type="ChEBI" id="CHEBI:29991"/>
        <dbReference type="ChEBI" id="CHEBI:30616"/>
        <dbReference type="ChEBI" id="CHEBI:33019"/>
        <dbReference type="ChEBI" id="CHEBI:78442"/>
        <dbReference type="ChEBI" id="CHEBI:78516"/>
        <dbReference type="ChEBI" id="CHEBI:456215"/>
        <dbReference type="EC" id="6.1.1.12"/>
    </reaction>
</comment>
<dbReference type="InterPro" id="IPR004365">
    <property type="entry name" value="NA-bd_OB_tRNA"/>
</dbReference>
<dbReference type="RefSeq" id="XP_029725434.2">
    <property type="nucleotide sequence ID" value="XM_029869574.2"/>
</dbReference>
<keyword evidence="5" id="KW-0963">Cytoplasm</keyword>
<evidence type="ECO:0000256" key="5">
    <source>
        <dbReference type="ARBA" id="ARBA00022490"/>
    </source>
</evidence>
<feature type="region of interest" description="Disordered" evidence="13">
    <location>
        <begin position="1"/>
        <end position="52"/>
    </location>
</feature>
<dbReference type="Pfam" id="PF00152">
    <property type="entry name" value="tRNA-synt_2"/>
    <property type="match status" value="1"/>
</dbReference>
<name>A0ABM1Z8B3_AEDAL</name>
<evidence type="ECO:0000256" key="7">
    <source>
        <dbReference type="ARBA" id="ARBA00022741"/>
    </source>
</evidence>
<dbReference type="PROSITE" id="PS50862">
    <property type="entry name" value="AA_TRNA_LIGASE_II"/>
    <property type="match status" value="1"/>
</dbReference>
<dbReference type="CDD" id="cd04320">
    <property type="entry name" value="AspRS_cyto_N"/>
    <property type="match status" value="1"/>
</dbReference>
<dbReference type="InterPro" id="IPR002312">
    <property type="entry name" value="Asp/Asn-tRNA-synth_IIb"/>
</dbReference>
<dbReference type="GeneID" id="109426806"/>
<evidence type="ECO:0000256" key="3">
    <source>
        <dbReference type="ARBA" id="ARBA00012841"/>
    </source>
</evidence>
<evidence type="ECO:0000256" key="11">
    <source>
        <dbReference type="ARBA" id="ARBA00033155"/>
    </source>
</evidence>
<dbReference type="PANTHER" id="PTHR43450">
    <property type="entry name" value="ASPARTYL-TRNA SYNTHETASE"/>
    <property type="match status" value="1"/>
</dbReference>
<evidence type="ECO:0000256" key="2">
    <source>
        <dbReference type="ARBA" id="ARBA00005312"/>
    </source>
</evidence>
<feature type="compositionally biased region" description="Low complexity" evidence="13">
    <location>
        <begin position="36"/>
        <end position="45"/>
    </location>
</feature>
<keyword evidence="6" id="KW-0436">Ligase</keyword>
<dbReference type="PRINTS" id="PR01042">
    <property type="entry name" value="TRNASYNTHASP"/>
</dbReference>
<evidence type="ECO:0000256" key="13">
    <source>
        <dbReference type="SAM" id="MobiDB-lite"/>
    </source>
</evidence>
<keyword evidence="8" id="KW-0067">ATP-binding</keyword>
<dbReference type="InterPro" id="IPR006195">
    <property type="entry name" value="aa-tRNA-synth_II"/>
</dbReference>
<sequence length="534" mass="59924">MVEDTIKEEQEQSKKAAKKAAKDAAKAAKKAEHKAAAAAEKGQQETTGDESKDYSADLYGVTKMIQSTAKHADRDFVMVHDLSSCPKDALVWVRGRVHTSRAKGKQCFLVLRQQSSTVQCVLAVNDSTVSKQMVKFSGSIPRESIIDLKAKVVQVESKIESCTEQNLELHVLEIFLVSAAKAQLPLQIEDAARPEKSDDPEALKIRVNQDTRLDNRVLDLRTPANQAIFRLEAGVCKLFRDILTNKGFTEIHTPKIISAASEGGANVFTVSYFKDSAYLAQSPQLYKQMAIAADFDKVFTVGAVFRAEDSNTHRHLTEFVGLDLEMAFKYHYHEVLDTIGNTFTEIFKGLRDNYAREITAVGQQYNVEPFKFLEPPLKLEYAQAVTMLREAGVTMDDEEDLSTPSEKLLGRLVKAKYDTDFYILDKFPLAVRPFYTMPDPSNPKYSNSYDMFMRGEEILSGAQRIHDPEYLVERAKHHAIDISKIAAYIEAFRFGCPPHAGGGIGMERVVMLYLGLDNIRKTSMFPRDPKRLTP</sequence>
<keyword evidence="7" id="KW-0547">Nucleotide-binding</keyword>
<dbReference type="InterPro" id="IPR045864">
    <property type="entry name" value="aa-tRNA-synth_II/BPL/LPL"/>
</dbReference>
<dbReference type="InterPro" id="IPR004364">
    <property type="entry name" value="Aa-tRNA-synt_II"/>
</dbReference>
<dbReference type="HAMAP" id="MF_02075">
    <property type="entry name" value="Asp_tRNA_synth_type2"/>
    <property type="match status" value="1"/>
</dbReference>
<comment type="similarity">
    <text evidence="2">Belongs to the class-II aminoacyl-tRNA synthetase family. Type 2 subfamily.</text>
</comment>
<dbReference type="Gene3D" id="3.30.930.10">
    <property type="entry name" value="Bira Bifunctional Protein, Domain 2"/>
    <property type="match status" value="1"/>
</dbReference>
<evidence type="ECO:0000256" key="12">
    <source>
        <dbReference type="ARBA" id="ARBA00047904"/>
    </source>
</evidence>
<reference evidence="16" key="1">
    <citation type="journal article" date="2015" name="Proc. Natl. Acad. Sci. U.S.A.">
        <title>Genome sequence of the Asian Tiger mosquito, Aedes albopictus, reveals insights into its biology, genetics, and evolution.</title>
        <authorList>
            <person name="Chen X.G."/>
            <person name="Jiang X."/>
            <person name="Gu J."/>
            <person name="Xu M."/>
            <person name="Wu Y."/>
            <person name="Deng Y."/>
            <person name="Zhang C."/>
            <person name="Bonizzoni M."/>
            <person name="Dermauw W."/>
            <person name="Vontas J."/>
            <person name="Armbruster P."/>
            <person name="Huang X."/>
            <person name="Yang Y."/>
            <person name="Zhang H."/>
            <person name="He W."/>
            <person name="Peng H."/>
            <person name="Liu Y."/>
            <person name="Wu K."/>
            <person name="Chen J."/>
            <person name="Lirakis M."/>
            <person name="Topalis P."/>
            <person name="Van Leeuwen T."/>
            <person name="Hall A.B."/>
            <person name="Jiang X."/>
            <person name="Thorpe C."/>
            <person name="Mueller R.L."/>
            <person name="Sun C."/>
            <person name="Waterhouse R.M."/>
            <person name="Yan G."/>
            <person name="Tu Z.J."/>
            <person name="Fang X."/>
            <person name="James A.A."/>
        </authorList>
    </citation>
    <scope>NUCLEOTIDE SEQUENCE [LARGE SCALE GENOMIC DNA]</scope>
    <source>
        <strain evidence="16">Foshan</strain>
    </source>
</reference>
<organism evidence="15 16">
    <name type="scientific">Aedes albopictus</name>
    <name type="common">Asian tiger mosquito</name>
    <name type="synonym">Stegomyia albopicta</name>
    <dbReference type="NCBI Taxonomy" id="7160"/>
    <lineage>
        <taxon>Eukaryota</taxon>
        <taxon>Metazoa</taxon>
        <taxon>Ecdysozoa</taxon>
        <taxon>Arthropoda</taxon>
        <taxon>Hexapoda</taxon>
        <taxon>Insecta</taxon>
        <taxon>Pterygota</taxon>
        <taxon>Neoptera</taxon>
        <taxon>Endopterygota</taxon>
        <taxon>Diptera</taxon>
        <taxon>Nematocera</taxon>
        <taxon>Culicoidea</taxon>
        <taxon>Culicidae</taxon>
        <taxon>Culicinae</taxon>
        <taxon>Aedini</taxon>
        <taxon>Aedes</taxon>
        <taxon>Stegomyia</taxon>
    </lineage>
</organism>
<evidence type="ECO:0000256" key="10">
    <source>
        <dbReference type="ARBA" id="ARBA00023146"/>
    </source>
</evidence>
<feature type="domain" description="Aminoacyl-transfer RNA synthetases class-II family profile" evidence="14">
    <location>
        <begin position="229"/>
        <end position="534"/>
    </location>
</feature>
<dbReference type="Gene3D" id="2.40.50.140">
    <property type="entry name" value="Nucleic acid-binding proteins"/>
    <property type="match status" value="1"/>
</dbReference>
<dbReference type="SUPFAM" id="SSF50249">
    <property type="entry name" value="Nucleic acid-binding proteins"/>
    <property type="match status" value="1"/>
</dbReference>
<evidence type="ECO:0000259" key="14">
    <source>
        <dbReference type="PROSITE" id="PS50862"/>
    </source>
</evidence>
<dbReference type="NCBIfam" id="TIGR00458">
    <property type="entry name" value="aspS_nondisc"/>
    <property type="match status" value="1"/>
</dbReference>
<dbReference type="InterPro" id="IPR012340">
    <property type="entry name" value="NA-bd_OB-fold"/>
</dbReference>